<keyword evidence="3" id="KW-0479">Metal-binding</keyword>
<proteinExistence type="inferred from homology"/>
<dbReference type="SUPFAM" id="SSF51069">
    <property type="entry name" value="Carbonic anhydrase"/>
    <property type="match status" value="1"/>
</dbReference>
<feature type="compositionally biased region" description="Basic and acidic residues" evidence="7">
    <location>
        <begin position="270"/>
        <end position="283"/>
    </location>
</feature>
<comment type="caution">
    <text evidence="10">The sequence shown here is derived from an EMBL/GenBank/DDBJ whole genome shotgun (WGS) entry which is preliminary data.</text>
</comment>
<dbReference type="PROSITE" id="PS51144">
    <property type="entry name" value="ALPHA_CA_2"/>
    <property type="match status" value="1"/>
</dbReference>
<dbReference type="InterPro" id="IPR023561">
    <property type="entry name" value="Carbonic_anhydrase_a-class"/>
</dbReference>
<dbReference type="SMART" id="SM01057">
    <property type="entry name" value="Carb_anhydrase"/>
    <property type="match status" value="1"/>
</dbReference>
<dbReference type="Gene3D" id="3.10.200.10">
    <property type="entry name" value="Alpha carbonic anhydrase"/>
    <property type="match status" value="1"/>
</dbReference>
<dbReference type="GO" id="GO:0004089">
    <property type="term" value="F:carbonate dehydratase activity"/>
    <property type="evidence" value="ECO:0007669"/>
    <property type="project" value="UniProtKB-EC"/>
</dbReference>
<feature type="region of interest" description="Disordered" evidence="7">
    <location>
        <begin position="155"/>
        <end position="291"/>
    </location>
</feature>
<dbReference type="Proteomes" id="UP000215181">
    <property type="component" value="Unassembled WGS sequence"/>
</dbReference>
<keyword evidence="4" id="KW-0862">Zinc</keyword>
<evidence type="ECO:0000256" key="1">
    <source>
        <dbReference type="ARBA" id="ARBA00010718"/>
    </source>
</evidence>
<sequence length="550" mass="59826">MRLSRLALVALMIASPLQVALAADWQLVLSDRNRRVEIDRGSILTSDRGTKVSWGRVVLANNEVAAAGYATIKALNRYDCQNRTFSTIKRVYLDADENLVREETVEDQTPLRVTPNSVDERMWREVCGPPSVADLQKVADEVQKLADTMQPKLEAAAPAAPRVPAPAPAKTEPPSKPAAAQPARPAPIETGPAAAQAVRAAEPPKSADGAPAKDAAENGGKKLALPPLPNIRPAKPDPETVEREAPKPGPAEPARKAEKAPPPARTSPARRSEPPRAVVRETPRPQPPAPVALARPQVKAPAAPAAQAAVDPVEALLRAKRDNPFDPGWRYEGELGPDAWGRLRPDWRLCSEGTRQSPIDLRDGVAVDLAPVKFHYRSTGFRIRDTGNTLQIDVGEGMGVEIRSTRYELERFTLHRPSQERVGGMAYDMAAYLEHRSADGRTAIVSILLQAGGAPNALLQTLWNNLPLDRGREFVPDAVIDLRGFVPDNPAHFLYLGSLPVPPCTEDVTWVVMKTPVPMADDQLAVFGRLYPRNTRPIQPANGRLVLESR</sequence>
<evidence type="ECO:0000256" key="5">
    <source>
        <dbReference type="ARBA" id="ARBA00023239"/>
    </source>
</evidence>
<dbReference type="AlphaFoldDB" id="A0A235EYI7"/>
<evidence type="ECO:0000256" key="3">
    <source>
        <dbReference type="ARBA" id="ARBA00022723"/>
    </source>
</evidence>
<dbReference type="PANTHER" id="PTHR18952:SF265">
    <property type="entry name" value="CARBONIC ANHYDRASE"/>
    <property type="match status" value="1"/>
</dbReference>
<dbReference type="InterPro" id="IPR031939">
    <property type="entry name" value="Adhesin_E-like"/>
</dbReference>
<keyword evidence="8" id="KW-0732">Signal</keyword>
<evidence type="ECO:0000313" key="10">
    <source>
        <dbReference type="EMBL" id="OYD54074.1"/>
    </source>
</evidence>
<feature type="signal peptide" evidence="8">
    <location>
        <begin position="1"/>
        <end position="22"/>
    </location>
</feature>
<feature type="chain" id="PRO_5013302922" description="carbonic anhydrase" evidence="8">
    <location>
        <begin position="23"/>
        <end position="550"/>
    </location>
</feature>
<comment type="catalytic activity">
    <reaction evidence="6">
        <text>hydrogencarbonate + H(+) = CO2 + H2O</text>
        <dbReference type="Rhea" id="RHEA:10748"/>
        <dbReference type="ChEBI" id="CHEBI:15377"/>
        <dbReference type="ChEBI" id="CHEBI:15378"/>
        <dbReference type="ChEBI" id="CHEBI:16526"/>
        <dbReference type="ChEBI" id="CHEBI:17544"/>
        <dbReference type="EC" id="4.2.1.1"/>
    </reaction>
</comment>
<dbReference type="Pfam" id="PF16747">
    <property type="entry name" value="Adhesin_E"/>
    <property type="match status" value="1"/>
</dbReference>
<evidence type="ECO:0000313" key="11">
    <source>
        <dbReference type="Proteomes" id="UP000215181"/>
    </source>
</evidence>
<evidence type="ECO:0000256" key="8">
    <source>
        <dbReference type="SAM" id="SignalP"/>
    </source>
</evidence>
<keyword evidence="11" id="KW-1185">Reference proteome</keyword>
<dbReference type="InterPro" id="IPR036398">
    <property type="entry name" value="CA_dom_sf"/>
</dbReference>
<evidence type="ECO:0000259" key="9">
    <source>
        <dbReference type="PROSITE" id="PS51144"/>
    </source>
</evidence>
<dbReference type="OrthoDB" id="5327615at2"/>
<name>A0A235EYI7_9RHOO</name>
<feature type="compositionally biased region" description="Basic and acidic residues" evidence="7">
    <location>
        <begin position="234"/>
        <end position="246"/>
    </location>
</feature>
<evidence type="ECO:0000256" key="7">
    <source>
        <dbReference type="SAM" id="MobiDB-lite"/>
    </source>
</evidence>
<dbReference type="InterPro" id="IPR001148">
    <property type="entry name" value="CA_dom"/>
</dbReference>
<dbReference type="PANTHER" id="PTHR18952">
    <property type="entry name" value="CARBONIC ANHYDRASE"/>
    <property type="match status" value="1"/>
</dbReference>
<keyword evidence="5" id="KW-0456">Lyase</keyword>
<evidence type="ECO:0000256" key="6">
    <source>
        <dbReference type="ARBA" id="ARBA00048348"/>
    </source>
</evidence>
<accession>A0A235EYI7</accession>
<dbReference type="RefSeq" id="WP_094268232.1">
    <property type="nucleotide sequence ID" value="NZ_NOIH01000009.1"/>
</dbReference>
<comment type="similarity">
    <text evidence="1">Belongs to the alpha-carbonic anhydrase family.</text>
</comment>
<dbReference type="EMBL" id="NOIH01000009">
    <property type="protein sequence ID" value="OYD54074.1"/>
    <property type="molecule type" value="Genomic_DNA"/>
</dbReference>
<reference evidence="10 11" key="1">
    <citation type="submission" date="2017-07" db="EMBL/GenBank/DDBJ databases">
        <title>Thauera sp. KNDSS-Mac4 genome sequence and assembly.</title>
        <authorList>
            <person name="Mayilraj S."/>
        </authorList>
    </citation>
    <scope>NUCLEOTIDE SEQUENCE [LARGE SCALE GENOMIC DNA]</scope>
    <source>
        <strain evidence="10 11">KNDSS-Mac4</strain>
    </source>
</reference>
<dbReference type="CDD" id="cd03124">
    <property type="entry name" value="alpha_CA_prokaryotic_like"/>
    <property type="match status" value="1"/>
</dbReference>
<dbReference type="InterPro" id="IPR041891">
    <property type="entry name" value="Alpha_CA_prokaryot-like"/>
</dbReference>
<dbReference type="Pfam" id="PF00194">
    <property type="entry name" value="Carb_anhydrase"/>
    <property type="match status" value="1"/>
</dbReference>
<evidence type="ECO:0000256" key="4">
    <source>
        <dbReference type="ARBA" id="ARBA00022833"/>
    </source>
</evidence>
<evidence type="ECO:0000256" key="2">
    <source>
        <dbReference type="ARBA" id="ARBA00012925"/>
    </source>
</evidence>
<feature type="compositionally biased region" description="Low complexity" evidence="7">
    <location>
        <begin position="177"/>
        <end position="201"/>
    </location>
</feature>
<dbReference type="GO" id="GO:0008270">
    <property type="term" value="F:zinc ion binding"/>
    <property type="evidence" value="ECO:0007669"/>
    <property type="project" value="InterPro"/>
</dbReference>
<gene>
    <name evidence="10" type="ORF">CGK74_09405</name>
</gene>
<feature type="domain" description="Alpha-carbonic anhydrase" evidence="9">
    <location>
        <begin position="327"/>
        <end position="550"/>
    </location>
</feature>
<protein>
    <recommendedName>
        <fullName evidence="2">carbonic anhydrase</fullName>
        <ecNumber evidence="2">4.2.1.1</ecNumber>
    </recommendedName>
</protein>
<organism evidence="10 11">
    <name type="scientific">Thauera propionica</name>
    <dbReference type="NCBI Taxonomy" id="2019431"/>
    <lineage>
        <taxon>Bacteria</taxon>
        <taxon>Pseudomonadati</taxon>
        <taxon>Pseudomonadota</taxon>
        <taxon>Betaproteobacteria</taxon>
        <taxon>Rhodocyclales</taxon>
        <taxon>Zoogloeaceae</taxon>
        <taxon>Thauera</taxon>
    </lineage>
</organism>
<dbReference type="EC" id="4.2.1.1" evidence="2"/>